<evidence type="ECO:0000256" key="2">
    <source>
        <dbReference type="ARBA" id="ARBA00006411"/>
    </source>
</evidence>
<proteinExistence type="inferred from homology"/>
<dbReference type="EMBL" id="JAMTCP010000029">
    <property type="protein sequence ID" value="MCP2260613.1"/>
    <property type="molecule type" value="Genomic_DNA"/>
</dbReference>
<sequence length="256" mass="26583">MSYWVLSHAAYDVCWSDLDLGERPLVIDVPAVGATVGERTALAEAVRADLAAGGLRDGLELDEGLEWALCLLARPVAAVDVRVSSERGELRAMTAAGRGDSGVWAVLDADALHLHQVPAAELAASALSLLPEVPPAAGTSVAMPAELLDGIVRRESTLGEVTAAFMDAGLRAELARLVGEAVTAARTGVARFEPAGVDELGRRHGAGTSLTVLDTARGRFLFQRAPGSDGRPWLTISPCPAALLVERVAELGAAPV</sequence>
<dbReference type="InterPro" id="IPR025734">
    <property type="entry name" value="EspG"/>
</dbReference>
<evidence type="ECO:0000256" key="3">
    <source>
        <dbReference type="ARBA" id="ARBA00022490"/>
    </source>
</evidence>
<keyword evidence="4" id="KW-0143">Chaperone</keyword>
<evidence type="ECO:0000313" key="5">
    <source>
        <dbReference type="EMBL" id="MCP2260613.1"/>
    </source>
</evidence>
<name>A0ABT1HYL0_STRSD</name>
<comment type="caution">
    <text evidence="5">The sequence shown here is derived from an EMBL/GenBank/DDBJ whole genome shotgun (WGS) entry which is preliminary data.</text>
</comment>
<evidence type="ECO:0000313" key="6">
    <source>
        <dbReference type="Proteomes" id="UP001205311"/>
    </source>
</evidence>
<comment type="similarity">
    <text evidence="2">Belongs to the EspG family.</text>
</comment>
<gene>
    <name evidence="5" type="ORF">LX15_004332</name>
</gene>
<accession>A0ABT1HYL0</accession>
<evidence type="ECO:0000256" key="4">
    <source>
        <dbReference type="ARBA" id="ARBA00023186"/>
    </source>
</evidence>
<evidence type="ECO:0000256" key="1">
    <source>
        <dbReference type="ARBA" id="ARBA00004496"/>
    </source>
</evidence>
<dbReference type="Pfam" id="PF14011">
    <property type="entry name" value="ESX-1_EspG"/>
    <property type="match status" value="1"/>
</dbReference>
<keyword evidence="6" id="KW-1185">Reference proteome</keyword>
<comment type="subcellular location">
    <subcellularLocation>
        <location evidence="1">Cytoplasm</location>
    </subcellularLocation>
</comment>
<organism evidence="5 6">
    <name type="scientific">Streptoalloteichus tenebrarius (strain ATCC 17920 / DSM 40477 / JCM 4838 / CBS 697.72 / NBRC 16177 / NCIMB 11028 / NRRL B-12390 / A12253. 1 / ISP 5477)</name>
    <name type="common">Streptomyces tenebrarius</name>
    <dbReference type="NCBI Taxonomy" id="1933"/>
    <lineage>
        <taxon>Bacteria</taxon>
        <taxon>Bacillati</taxon>
        <taxon>Actinomycetota</taxon>
        <taxon>Actinomycetes</taxon>
        <taxon>Pseudonocardiales</taxon>
        <taxon>Pseudonocardiaceae</taxon>
        <taxon>Streptoalloteichus</taxon>
    </lineage>
</organism>
<dbReference type="Proteomes" id="UP001205311">
    <property type="component" value="Unassembled WGS sequence"/>
</dbReference>
<keyword evidence="3" id="KW-0963">Cytoplasm</keyword>
<reference evidence="5 6" key="1">
    <citation type="submission" date="2022-06" db="EMBL/GenBank/DDBJ databases">
        <title>Genomic Encyclopedia of Archaeal and Bacterial Type Strains, Phase II (KMG-II): from individual species to whole genera.</title>
        <authorList>
            <person name="Goeker M."/>
        </authorList>
    </citation>
    <scope>NUCLEOTIDE SEQUENCE [LARGE SCALE GENOMIC DNA]</scope>
    <source>
        <strain evidence="5 6">DSM 40477</strain>
    </source>
</reference>
<dbReference type="RefSeq" id="WP_253671462.1">
    <property type="nucleotide sequence ID" value="NZ_JAMTCP010000029.1"/>
</dbReference>
<protein>
    <submittedName>
        <fullName evidence="5">EspG family protein</fullName>
    </submittedName>
</protein>